<dbReference type="InterPro" id="IPR014014">
    <property type="entry name" value="RNA_helicase_DEAD_Q_motif"/>
</dbReference>
<dbReference type="InterPro" id="IPR011545">
    <property type="entry name" value="DEAD/DEAH_box_helicase_dom"/>
</dbReference>
<name>A0A8C5PI45_9ANUR</name>
<dbReference type="GO" id="GO:0003724">
    <property type="term" value="F:RNA helicase activity"/>
    <property type="evidence" value="ECO:0007669"/>
    <property type="project" value="UniProtKB-EC"/>
</dbReference>
<keyword evidence="12" id="KW-1185">Reference proteome</keyword>
<feature type="domain" description="Helicase C-terminal" evidence="9">
    <location>
        <begin position="342"/>
        <end position="498"/>
    </location>
</feature>
<comment type="subcellular location">
    <subcellularLocation>
        <location evidence="1">Cytoplasm</location>
    </subcellularLocation>
</comment>
<feature type="domain" description="DEAD-box RNA helicase Q" evidence="10">
    <location>
        <begin position="115"/>
        <end position="143"/>
    </location>
</feature>
<reference evidence="11" key="1">
    <citation type="submission" date="2025-08" db="UniProtKB">
        <authorList>
            <consortium name="Ensembl"/>
        </authorList>
    </citation>
    <scope>IDENTIFICATION</scope>
</reference>
<keyword evidence="5" id="KW-0347">Helicase</keyword>
<proteinExistence type="predicted"/>
<evidence type="ECO:0000256" key="3">
    <source>
        <dbReference type="ARBA" id="ARBA00022741"/>
    </source>
</evidence>
<evidence type="ECO:0000256" key="2">
    <source>
        <dbReference type="ARBA" id="ARBA00012552"/>
    </source>
</evidence>
<feature type="domain" description="Helicase ATP-binding" evidence="8">
    <location>
        <begin position="146"/>
        <end position="331"/>
    </location>
</feature>
<accession>A0A8C5PI45</accession>
<dbReference type="GO" id="GO:0016787">
    <property type="term" value="F:hydrolase activity"/>
    <property type="evidence" value="ECO:0007669"/>
    <property type="project" value="UniProtKB-KW"/>
</dbReference>
<evidence type="ECO:0000313" key="12">
    <source>
        <dbReference type="Proteomes" id="UP000694569"/>
    </source>
</evidence>
<dbReference type="GO" id="GO:0005524">
    <property type="term" value="F:ATP binding"/>
    <property type="evidence" value="ECO:0007669"/>
    <property type="project" value="UniProtKB-KW"/>
</dbReference>
<dbReference type="Gene3D" id="3.40.50.300">
    <property type="entry name" value="P-loop containing nucleotide triphosphate hydrolases"/>
    <property type="match status" value="2"/>
</dbReference>
<dbReference type="GO" id="GO:0003676">
    <property type="term" value="F:nucleic acid binding"/>
    <property type="evidence" value="ECO:0007669"/>
    <property type="project" value="InterPro"/>
</dbReference>
<evidence type="ECO:0000259" key="9">
    <source>
        <dbReference type="PROSITE" id="PS51194"/>
    </source>
</evidence>
<evidence type="ECO:0000256" key="6">
    <source>
        <dbReference type="ARBA" id="ARBA00022840"/>
    </source>
</evidence>
<dbReference type="PANTHER" id="PTHR47959:SF1">
    <property type="entry name" value="ATP-DEPENDENT RNA HELICASE DBPA"/>
    <property type="match status" value="1"/>
</dbReference>
<dbReference type="SMART" id="SM00487">
    <property type="entry name" value="DEXDc"/>
    <property type="match status" value="1"/>
</dbReference>
<dbReference type="Ensembl" id="ENSLLET00000024019.1">
    <property type="protein sequence ID" value="ENSLLEP00000023141.1"/>
    <property type="gene ID" value="ENSLLEG00000014700.1"/>
</dbReference>
<reference evidence="11" key="2">
    <citation type="submission" date="2025-09" db="UniProtKB">
        <authorList>
            <consortium name="Ensembl"/>
        </authorList>
    </citation>
    <scope>IDENTIFICATION</scope>
</reference>
<organism evidence="11 12">
    <name type="scientific">Leptobrachium leishanense</name>
    <name type="common">Leishan spiny toad</name>
    <dbReference type="NCBI Taxonomy" id="445787"/>
    <lineage>
        <taxon>Eukaryota</taxon>
        <taxon>Metazoa</taxon>
        <taxon>Chordata</taxon>
        <taxon>Craniata</taxon>
        <taxon>Vertebrata</taxon>
        <taxon>Euteleostomi</taxon>
        <taxon>Amphibia</taxon>
        <taxon>Batrachia</taxon>
        <taxon>Anura</taxon>
        <taxon>Pelobatoidea</taxon>
        <taxon>Megophryidae</taxon>
        <taxon>Leptobrachium</taxon>
    </lineage>
</organism>
<gene>
    <name evidence="11" type="primary">DDX28</name>
</gene>
<dbReference type="InterPro" id="IPR014001">
    <property type="entry name" value="Helicase_ATP-bd"/>
</dbReference>
<dbReference type="PANTHER" id="PTHR47959">
    <property type="entry name" value="ATP-DEPENDENT RNA HELICASE RHLE-RELATED"/>
    <property type="match status" value="1"/>
</dbReference>
<dbReference type="GeneTree" id="ENSGT00940000161738"/>
<dbReference type="PROSITE" id="PS51192">
    <property type="entry name" value="HELICASE_ATP_BIND_1"/>
    <property type="match status" value="1"/>
</dbReference>
<dbReference type="Proteomes" id="UP000694569">
    <property type="component" value="Unplaced"/>
</dbReference>
<dbReference type="OrthoDB" id="10256233at2759"/>
<dbReference type="SMART" id="SM00490">
    <property type="entry name" value="HELICc"/>
    <property type="match status" value="1"/>
</dbReference>
<sequence length="510" mass="56347">MLLSRSLFRGDTSKVLLIREFCSAHLPVIRLPRHVQLFAEKKSRQAGSERVITPRAGRLLIRARRAEFNQPVGETCGRWETPQLASRGWKHRLSRGDHFTIERTREQCSGPIETSTFQSLGLDPELITLLNSMGIQNPTWIQTRAIPLMMSGKNLVCAAETGTGKTLSYLLPILNQFFTGQPIDSSDPLNLILVPSKELASQITSVARALCPHLSVSMVCGGQGKTGLERQLSRGAIDILVATPGALQKALKKDLVSLFSLRSVILDEADTLFDDTFSDLVEDVLSHMRIASCEKEVCGVEKKTQLVVVGATFPSHAGQVLGKMTDLGKLTTVKSKSLQAEKVTELLNVLKNHAAENQGKGVLVFCKNSSTVNWLGYILDDHGIKHDRLQGSMPATMRVGIFRAFQRGQTSILVCTDLLSRGLDSLNVEIVVNYDFPPTIQDYIHRSGRVGRVGSKRQGRVISFVTHAWDVELVKKIETKVRRKASLMGNKSELDEAHHVEVSKEEHSSS</sequence>
<dbReference type="EC" id="3.6.4.13" evidence="2"/>
<dbReference type="PROSITE" id="PS51194">
    <property type="entry name" value="HELICASE_CTER"/>
    <property type="match status" value="1"/>
</dbReference>
<keyword evidence="6" id="KW-0067">ATP-binding</keyword>
<evidence type="ECO:0000256" key="7">
    <source>
        <dbReference type="PROSITE-ProRule" id="PRU00552"/>
    </source>
</evidence>
<dbReference type="Pfam" id="PF00271">
    <property type="entry name" value="Helicase_C"/>
    <property type="match status" value="1"/>
</dbReference>
<keyword evidence="4" id="KW-0378">Hydrolase</keyword>
<dbReference type="Pfam" id="PF00270">
    <property type="entry name" value="DEAD"/>
    <property type="match status" value="1"/>
</dbReference>
<evidence type="ECO:0000259" key="10">
    <source>
        <dbReference type="PROSITE" id="PS51195"/>
    </source>
</evidence>
<dbReference type="GO" id="GO:0005829">
    <property type="term" value="C:cytosol"/>
    <property type="evidence" value="ECO:0007669"/>
    <property type="project" value="TreeGrafter"/>
</dbReference>
<dbReference type="CDD" id="cd18787">
    <property type="entry name" value="SF2_C_DEAD"/>
    <property type="match status" value="1"/>
</dbReference>
<keyword evidence="3" id="KW-0547">Nucleotide-binding</keyword>
<dbReference type="PROSITE" id="PS51195">
    <property type="entry name" value="Q_MOTIF"/>
    <property type="match status" value="1"/>
</dbReference>
<dbReference type="InterPro" id="IPR001650">
    <property type="entry name" value="Helicase_C-like"/>
</dbReference>
<evidence type="ECO:0000256" key="1">
    <source>
        <dbReference type="ARBA" id="ARBA00004496"/>
    </source>
</evidence>
<dbReference type="InterPro" id="IPR027417">
    <property type="entry name" value="P-loop_NTPase"/>
</dbReference>
<dbReference type="AlphaFoldDB" id="A0A8C5PI45"/>
<evidence type="ECO:0000256" key="4">
    <source>
        <dbReference type="ARBA" id="ARBA00022801"/>
    </source>
</evidence>
<evidence type="ECO:0000259" key="8">
    <source>
        <dbReference type="PROSITE" id="PS51192"/>
    </source>
</evidence>
<feature type="short sequence motif" description="Q motif" evidence="7">
    <location>
        <begin position="115"/>
        <end position="143"/>
    </location>
</feature>
<evidence type="ECO:0000256" key="5">
    <source>
        <dbReference type="ARBA" id="ARBA00022806"/>
    </source>
</evidence>
<dbReference type="InterPro" id="IPR050079">
    <property type="entry name" value="DEAD_box_RNA_helicase"/>
</dbReference>
<dbReference type="SUPFAM" id="SSF52540">
    <property type="entry name" value="P-loop containing nucleoside triphosphate hydrolases"/>
    <property type="match status" value="1"/>
</dbReference>
<protein>
    <recommendedName>
        <fullName evidence="2">RNA helicase</fullName>
        <ecNumber evidence="2">3.6.4.13</ecNumber>
    </recommendedName>
</protein>
<evidence type="ECO:0000313" key="11">
    <source>
        <dbReference type="Ensembl" id="ENSLLEP00000023141.1"/>
    </source>
</evidence>